<dbReference type="OrthoDB" id="4755921at2759"/>
<feature type="compositionally biased region" description="Basic residues" evidence="1">
    <location>
        <begin position="495"/>
        <end position="506"/>
    </location>
</feature>
<feature type="region of interest" description="Disordered" evidence="1">
    <location>
        <begin position="1"/>
        <end position="35"/>
    </location>
</feature>
<evidence type="ECO:0000256" key="1">
    <source>
        <dbReference type="SAM" id="MobiDB-lite"/>
    </source>
</evidence>
<dbReference type="InParanoid" id="A0A084QH59"/>
<evidence type="ECO:0000313" key="2">
    <source>
        <dbReference type="EMBL" id="KFA63294.1"/>
    </source>
</evidence>
<organism evidence="2 3">
    <name type="scientific">Stachybotrys chlorohalonatus (strain IBT 40285)</name>
    <dbReference type="NCBI Taxonomy" id="1283841"/>
    <lineage>
        <taxon>Eukaryota</taxon>
        <taxon>Fungi</taxon>
        <taxon>Dikarya</taxon>
        <taxon>Ascomycota</taxon>
        <taxon>Pezizomycotina</taxon>
        <taxon>Sordariomycetes</taxon>
        <taxon>Hypocreomycetidae</taxon>
        <taxon>Hypocreales</taxon>
        <taxon>Stachybotryaceae</taxon>
        <taxon>Stachybotrys</taxon>
    </lineage>
</organism>
<accession>A0A084QH59</accession>
<feature type="region of interest" description="Disordered" evidence="1">
    <location>
        <begin position="495"/>
        <end position="522"/>
    </location>
</feature>
<keyword evidence="3" id="KW-1185">Reference proteome</keyword>
<gene>
    <name evidence="2" type="ORF">S40285_07789</name>
</gene>
<feature type="compositionally biased region" description="Basic and acidic residues" evidence="1">
    <location>
        <begin position="8"/>
        <end position="21"/>
    </location>
</feature>
<dbReference type="HOGENOM" id="CLU_521922_0_0_1"/>
<name>A0A084QH59_STAC4</name>
<dbReference type="Proteomes" id="UP000028524">
    <property type="component" value="Unassembled WGS sequence"/>
</dbReference>
<dbReference type="EMBL" id="KL660744">
    <property type="protein sequence ID" value="KFA63294.1"/>
    <property type="molecule type" value="Genomic_DNA"/>
</dbReference>
<sequence length="522" mass="56552">MSAATEVSSRDERIAKIEHGTPNHVKSNNSNSSADITNSRASCEVLSLADFPCTGPGGRPMSLIEVRPTVSAVGSHLRGGSGGNGAMPIVVEIRAARNASRLASNETRDGELEQFIAWEKFSEQSPKRIKLSRELPEHTTMLQGLKEHGNRPSCIFEDPAVASVGRRHHPVGLGTQNVLAKDYIGGTPAASRDSVLEAKNVAFQKMLKKLQGNKNTQDSDLGYRPPQDEMKQATPKIVAAMAPANMPQANGTLRDIRSGVKSDPTARYGNPVGGPSLEFETSAGYRARVKTWNPLAREFFSYNVDQKTPDTESSSVSTRHSPIASLFDSKENACYQKPEHTVPSTPGLENEFPIPMVPTTVPTFLTLDPTMSTAGLGPYCVLYPNIEQLQRLGATAFIPPIIHGGKVMGPFTTPGSLPMPPTAYGHPNFGPVPPLASFQGMRNWNLGHAGDVARPYVVPKPRGAKPHPGDQQAYEAWIEWRKANEPGYAQECKQRQQRRAMKRGIVKMKPGTPANPEVTATA</sequence>
<reference evidence="2 3" key="1">
    <citation type="journal article" date="2014" name="BMC Genomics">
        <title>Comparative genome sequencing reveals chemotype-specific gene clusters in the toxigenic black mold Stachybotrys.</title>
        <authorList>
            <person name="Semeiks J."/>
            <person name="Borek D."/>
            <person name="Otwinowski Z."/>
            <person name="Grishin N.V."/>
        </authorList>
    </citation>
    <scope>NUCLEOTIDE SEQUENCE [LARGE SCALE GENOMIC DNA]</scope>
    <source>
        <strain evidence="2 3">IBT 40285</strain>
    </source>
</reference>
<dbReference type="AlphaFoldDB" id="A0A084QH59"/>
<proteinExistence type="predicted"/>
<feature type="compositionally biased region" description="Polar residues" evidence="1">
    <location>
        <begin position="24"/>
        <end position="35"/>
    </location>
</feature>
<protein>
    <submittedName>
        <fullName evidence="2">Uncharacterized protein</fullName>
    </submittedName>
</protein>
<evidence type="ECO:0000313" key="3">
    <source>
        <dbReference type="Proteomes" id="UP000028524"/>
    </source>
</evidence>